<evidence type="ECO:0000259" key="16">
    <source>
        <dbReference type="PROSITE" id="PS50280"/>
    </source>
</evidence>
<evidence type="ECO:0000256" key="11">
    <source>
        <dbReference type="ARBA" id="ARBA00047571"/>
    </source>
</evidence>
<evidence type="ECO:0000256" key="5">
    <source>
        <dbReference type="ARBA" id="ARBA00022691"/>
    </source>
</evidence>
<comment type="catalytic activity">
    <reaction evidence="13">
        <text>N(6),N(6)-dimethyl-L-lysyl(4)-[histone H3] + S-adenosyl-L-methionine = N(6),N(6),N(6)-trimethyl-L-lysyl(4)-[histone H3] + S-adenosyl-L-homocysteine + H(+)</text>
        <dbReference type="Rhea" id="RHEA:60272"/>
        <dbReference type="Rhea" id="RHEA-COMP:15537"/>
        <dbReference type="Rhea" id="RHEA-COMP:15540"/>
        <dbReference type="ChEBI" id="CHEBI:15378"/>
        <dbReference type="ChEBI" id="CHEBI:57856"/>
        <dbReference type="ChEBI" id="CHEBI:59789"/>
        <dbReference type="ChEBI" id="CHEBI:61961"/>
        <dbReference type="ChEBI" id="CHEBI:61976"/>
    </reaction>
</comment>
<feature type="compositionally biased region" description="Basic and acidic residues" evidence="14">
    <location>
        <begin position="1188"/>
        <end position="1205"/>
    </location>
</feature>
<dbReference type="CDD" id="cd19169">
    <property type="entry name" value="SET_SETD1"/>
    <property type="match status" value="1"/>
</dbReference>
<sequence>MKLSDHSFSSHTLHLAFNNFLFVSSCFFFHTLCTPFCLLLPHPKTFFFHFLIFCSFSCVCFLSINPIPQLFFPSSVCSLVSLSPCAVNGVAETGRVGGDVRRTGPQHQWRSYKLLLDPALKKGQHKLYRYDGIHFHPQSAGFLPVTGVRDPRTWRLWSRSSVADLPLPKFKVQSTVSHTVTHVMSSYMFHIALPSAHQPCDPRRRSSSENGCGGLLLSSGSSTGGTTISTTPCGSTPFSQDTAYSSCQRDTPSSVQTATPLGPPHVTPQATPGSSHDSVYSSQQTTPLHPMSDASDVVGATGPSPLLPPPQALSQLAHFKGSETLTFGSLGQPLKLGLSHDSWPSFPADSTSAVKPRLTARSPSPCPPAVTSSPPLNTSPMSASTSGSISGPSSLDSRIAMLLKEKRAKFSFLDESSPAHRDMSPRHSDPPPLPPSPPAPPLPPSFPQFIYGFSLDEVSPTPLILPSSPSSLEGGIESDGAKDIQRQDPERKGELNKVKDEELCLADMRKSRRTLMQVSRRQQDELECTRARRKGSEVKVNANRKTETDFPRVDVNSVAVTQLPPSSTGALTMQTVSLPHLPLPPPPGFPPTVMPHYSIHPPLPPPCVPPPPPPSPMVTPLQSIHPSVLVPPPPPPPSTVHTPVPPVLPPLRLPPFGLPGQADLVQRLAPTWLFGGTMPLRTPAMSFQMQTQMLSHIHMMQQRYSSISTVPVSASCPFPHMPTTMHTASAIAPPPPIHTALLPAPSRLPKVPPPPIPWPGSFNPTVPPPGFPPRPPIEECPGVPTVATIPPPAKKEDPHRATVDGVLEAAIKELKNIMIRDVTRRMVEGLAFKTYDLWWEIRVSGSLPVSVPCTSAIDCWSKGTGLGLDSVGLGMGLRGALRLPSFKVYGGFDAVVARSHSGWAISGSLSHVPPTPSPGRCLGATSPFMPSPCLVPSTPGASYSVRHLVPFSPFDGNLTMEATSSLQRVMGAQALLQERAGEEPTGMDGSFRLECETSSDEELEKTGAVKAILSFLDADADTATTPTKDLGCIDQETVTISEEGQAEDIETEEPMTVSSDFEERADLKVPDNEPRVHPISADSRQKVAEVIKVVSKSGRHGTDKLKLNAVVELPLCSWEHLERIGYRDEERRQKFVTLRRDSVLQRREIGERRWSESGPAPGNTSGADIERAESAPVSPVGSWNWAENAEKKKKQDDEQYDKVEGGEEEEEEDVKSPHKIEDVAIVEIATVSPPSVSANDSTSSLLQSTTSPKDMESQLHTSELQVRQISHTLCPRVDSVIVGRGLGQRNTEVVRIEVPLGPPTNIPRLTVAPLCLTSTPPCATIAPLHVFATHPCATVSPLCVSATLPCAAVAPLNMVLSSTLAPTLFTVAAAISSTPCPSPYVVSSHAVGSATPTLPPPPTPSGDRYWEPQLVPEPPPTPPEPENLRPERREEIADELALMSDPPEQKPPSSKMSSHQRDGTSVEHKALSCLELPVKPQSNLVVEEDLLSPSTCGLLQDAKTCITAEPVIHPTKEKPRKDRRHMVHEVEGLTSPLPTPPPSPPEWQWRQRSQFEEMAILYDIWDAGIDNEDVELLRVMYSSMLQQDGGKSWLNDTHWVPHSDILNGDGLREHVTGCARSEGYYKLSVREKAKYRTQRLVALDEQIPVDTQGMSIPAQPSASTRAGSERRSEQRRLLASFGAGGHADSDLFKFNQLKFRKKKLKFTKSDIHDWGLFALEPIAADEMVIEYVGEDIRQVIADSRERRYECEGIGSSYMFRVDHEHIIDATKCGNLARFINHSCNPNCYAKIITVDSHKKIVIYSRQPIAVNEEITYDYKFPIEDEKIPCLCGAENCRGSLN</sequence>
<evidence type="ECO:0000256" key="8">
    <source>
        <dbReference type="ARBA" id="ARBA00023015"/>
    </source>
</evidence>
<keyword evidence="8" id="KW-0805">Transcription regulation</keyword>
<dbReference type="FunFam" id="2.170.270.10:FF:000010">
    <property type="entry name" value="Histone-lysine N-methyltransferase"/>
    <property type="match status" value="1"/>
</dbReference>
<comment type="subcellular location">
    <subcellularLocation>
        <location evidence="1">Nucleus</location>
    </subcellularLocation>
</comment>
<reference evidence="18" key="2">
    <citation type="submission" date="2025-09" db="UniProtKB">
        <authorList>
            <consortium name="Ensembl"/>
        </authorList>
    </citation>
    <scope>IDENTIFICATION</scope>
</reference>
<dbReference type="GeneTree" id="ENSGT00940000154575"/>
<dbReference type="PANTHER" id="PTHR45814">
    <property type="entry name" value="HISTONE-LYSINE N-METHYLTRANSFERASE SETD1"/>
    <property type="match status" value="1"/>
</dbReference>
<dbReference type="SMART" id="SM00508">
    <property type="entry name" value="PostSET"/>
    <property type="match status" value="1"/>
</dbReference>
<evidence type="ECO:0000313" key="18">
    <source>
        <dbReference type="Ensembl" id="ENSEBUP00000009340.1"/>
    </source>
</evidence>
<keyword evidence="7" id="KW-0694">RNA-binding</keyword>
<feature type="region of interest" description="Disordered" evidence="14">
    <location>
        <begin position="198"/>
        <end position="312"/>
    </location>
</feature>
<dbReference type="EC" id="2.1.1.354" evidence="2"/>
<feature type="compositionally biased region" description="Polar residues" evidence="14">
    <location>
        <begin position="268"/>
        <end position="287"/>
    </location>
</feature>
<feature type="region of interest" description="Disordered" evidence="14">
    <location>
        <begin position="412"/>
        <end position="445"/>
    </location>
</feature>
<dbReference type="PROSITE" id="PS51257">
    <property type="entry name" value="PROKAR_LIPOPROTEIN"/>
    <property type="match status" value="1"/>
</dbReference>
<keyword evidence="9" id="KW-0804">Transcription</keyword>
<feature type="transmembrane region" description="Helical" evidence="15">
    <location>
        <begin position="46"/>
        <end position="64"/>
    </location>
</feature>
<dbReference type="InterPro" id="IPR024657">
    <property type="entry name" value="COMPASS_Set1_N-SET"/>
</dbReference>
<dbReference type="Pfam" id="PF11764">
    <property type="entry name" value="N-SET"/>
    <property type="match status" value="1"/>
</dbReference>
<accession>A0A8C4Q368</accession>
<evidence type="ECO:0000256" key="3">
    <source>
        <dbReference type="ARBA" id="ARBA00022603"/>
    </source>
</evidence>
<dbReference type="PROSITE" id="PS50280">
    <property type="entry name" value="SET"/>
    <property type="match status" value="1"/>
</dbReference>
<dbReference type="PROSITE" id="PS50868">
    <property type="entry name" value="POST_SET"/>
    <property type="match status" value="1"/>
</dbReference>
<feature type="region of interest" description="Disordered" evidence="14">
    <location>
        <begin position="1151"/>
        <end position="1253"/>
    </location>
</feature>
<feature type="compositionally biased region" description="Low complexity" evidence="14">
    <location>
        <begin position="1241"/>
        <end position="1251"/>
    </location>
</feature>
<feature type="region of interest" description="Disordered" evidence="14">
    <location>
        <begin position="347"/>
        <end position="393"/>
    </location>
</feature>
<evidence type="ECO:0000256" key="14">
    <source>
        <dbReference type="SAM" id="MobiDB-lite"/>
    </source>
</evidence>
<dbReference type="GO" id="GO:0032259">
    <property type="term" value="P:methylation"/>
    <property type="evidence" value="ECO:0007669"/>
    <property type="project" value="UniProtKB-KW"/>
</dbReference>
<feature type="compositionally biased region" description="Basic and acidic residues" evidence="14">
    <location>
        <begin position="479"/>
        <end position="495"/>
    </location>
</feature>
<feature type="compositionally biased region" description="Polar residues" evidence="14">
    <location>
        <begin position="237"/>
        <end position="259"/>
    </location>
</feature>
<evidence type="ECO:0000256" key="10">
    <source>
        <dbReference type="ARBA" id="ARBA00023242"/>
    </source>
</evidence>
<dbReference type="InterPro" id="IPR003616">
    <property type="entry name" value="Post-SET_dom"/>
</dbReference>
<evidence type="ECO:0000256" key="15">
    <source>
        <dbReference type="SAM" id="Phobius"/>
    </source>
</evidence>
<evidence type="ECO:0000313" key="19">
    <source>
        <dbReference type="Proteomes" id="UP000694388"/>
    </source>
</evidence>
<evidence type="ECO:0000256" key="2">
    <source>
        <dbReference type="ARBA" id="ARBA00012182"/>
    </source>
</evidence>
<keyword evidence="15" id="KW-0472">Membrane</keyword>
<dbReference type="SMART" id="SM01291">
    <property type="entry name" value="N-SET"/>
    <property type="match status" value="1"/>
</dbReference>
<comment type="catalytic activity">
    <reaction evidence="11">
        <text>L-lysyl(4)-[histone H3] + 3 S-adenosyl-L-methionine = N(6),N(6),N(6)-trimethyl-L-lysyl(4)-[histone H3] + 3 S-adenosyl-L-homocysteine + 3 H(+)</text>
        <dbReference type="Rhea" id="RHEA:60260"/>
        <dbReference type="Rhea" id="RHEA-COMP:15537"/>
        <dbReference type="Rhea" id="RHEA-COMP:15547"/>
        <dbReference type="ChEBI" id="CHEBI:15378"/>
        <dbReference type="ChEBI" id="CHEBI:29969"/>
        <dbReference type="ChEBI" id="CHEBI:57856"/>
        <dbReference type="ChEBI" id="CHEBI:59789"/>
        <dbReference type="ChEBI" id="CHEBI:61961"/>
        <dbReference type="EC" id="2.1.1.354"/>
    </reaction>
</comment>
<dbReference type="InterPro" id="IPR044570">
    <property type="entry name" value="Set1-like"/>
</dbReference>
<dbReference type="SMART" id="SM00317">
    <property type="entry name" value="SET"/>
    <property type="match status" value="1"/>
</dbReference>
<evidence type="ECO:0000256" key="13">
    <source>
        <dbReference type="ARBA" id="ARBA00049129"/>
    </source>
</evidence>
<feature type="domain" description="SET" evidence="16">
    <location>
        <begin position="1702"/>
        <end position="1819"/>
    </location>
</feature>
<feature type="transmembrane region" description="Helical" evidence="15">
    <location>
        <begin position="20"/>
        <end position="39"/>
    </location>
</feature>
<dbReference type="InterPro" id="IPR046341">
    <property type="entry name" value="SET_dom_sf"/>
</dbReference>
<feature type="compositionally biased region" description="Pro residues" evidence="14">
    <location>
        <begin position="1415"/>
        <end position="1425"/>
    </location>
</feature>
<keyword evidence="19" id="KW-1185">Reference proteome</keyword>
<protein>
    <recommendedName>
        <fullName evidence="2">[histone H3]-lysine(4) N-trimethyltransferase</fullName>
        <ecNumber evidence="2">2.1.1.354</ecNumber>
    </recommendedName>
</protein>
<keyword evidence="4" id="KW-0808">Transferase</keyword>
<dbReference type="Gene3D" id="2.170.270.10">
    <property type="entry name" value="SET domain"/>
    <property type="match status" value="1"/>
</dbReference>
<feature type="compositionally biased region" description="Low complexity" evidence="14">
    <location>
        <begin position="378"/>
        <end position="393"/>
    </location>
</feature>
<keyword evidence="5" id="KW-0949">S-adenosyl-L-methionine</keyword>
<evidence type="ECO:0000256" key="12">
    <source>
        <dbReference type="ARBA" id="ARBA00047583"/>
    </source>
</evidence>
<feature type="compositionally biased region" description="Low complexity" evidence="14">
    <location>
        <begin position="215"/>
        <end position="236"/>
    </location>
</feature>
<keyword evidence="10" id="KW-0539">Nucleus</keyword>
<keyword evidence="15" id="KW-1133">Transmembrane helix</keyword>
<feature type="region of interest" description="Disordered" evidence="14">
    <location>
        <begin position="469"/>
        <end position="495"/>
    </location>
</feature>
<organism evidence="18 19">
    <name type="scientific">Eptatretus burgeri</name>
    <name type="common">Inshore hagfish</name>
    <dbReference type="NCBI Taxonomy" id="7764"/>
    <lineage>
        <taxon>Eukaryota</taxon>
        <taxon>Metazoa</taxon>
        <taxon>Chordata</taxon>
        <taxon>Craniata</taxon>
        <taxon>Vertebrata</taxon>
        <taxon>Cyclostomata</taxon>
        <taxon>Myxini</taxon>
        <taxon>Myxiniformes</taxon>
        <taxon>Myxinidae</taxon>
        <taxon>Eptatretinae</taxon>
        <taxon>Eptatretus</taxon>
    </lineage>
</organism>
<keyword evidence="6" id="KW-0156">Chromatin regulator</keyword>
<name>A0A8C4Q368_EPTBU</name>
<evidence type="ECO:0000256" key="6">
    <source>
        <dbReference type="ARBA" id="ARBA00022853"/>
    </source>
</evidence>
<evidence type="ECO:0000256" key="4">
    <source>
        <dbReference type="ARBA" id="ARBA00022679"/>
    </source>
</evidence>
<dbReference type="PANTHER" id="PTHR45814:SF2">
    <property type="entry name" value="HISTONE-LYSINE N-METHYLTRANSFERASE SETD1"/>
    <property type="match status" value="1"/>
</dbReference>
<dbReference type="GO" id="GO:0048188">
    <property type="term" value="C:Set1C/COMPASS complex"/>
    <property type="evidence" value="ECO:0007669"/>
    <property type="project" value="InterPro"/>
</dbReference>
<reference evidence="18" key="1">
    <citation type="submission" date="2025-08" db="UniProtKB">
        <authorList>
            <consortium name="Ensembl"/>
        </authorList>
    </citation>
    <scope>IDENTIFICATION</scope>
</reference>
<proteinExistence type="predicted"/>
<feature type="region of interest" description="Disordered" evidence="14">
    <location>
        <begin position="1442"/>
        <end position="1467"/>
    </location>
</feature>
<evidence type="ECO:0000256" key="1">
    <source>
        <dbReference type="ARBA" id="ARBA00004123"/>
    </source>
</evidence>
<feature type="region of interest" description="Disordered" evidence="14">
    <location>
        <begin position="1386"/>
        <end position="1429"/>
    </location>
</feature>
<dbReference type="GO" id="GO:0140999">
    <property type="term" value="F:histone H3K4 trimethyltransferase activity"/>
    <property type="evidence" value="ECO:0007669"/>
    <property type="project" value="UniProtKB-EC"/>
</dbReference>
<dbReference type="Proteomes" id="UP000694388">
    <property type="component" value="Unplaced"/>
</dbReference>
<dbReference type="Ensembl" id="ENSEBUT00000009862.1">
    <property type="protein sequence ID" value="ENSEBUP00000009340.1"/>
    <property type="gene ID" value="ENSEBUG00000006002.1"/>
</dbReference>
<feature type="compositionally biased region" description="Pro residues" evidence="14">
    <location>
        <begin position="430"/>
        <end position="445"/>
    </location>
</feature>
<comment type="catalytic activity">
    <reaction evidence="12">
        <text>N(6)-methyl-L-lysyl(4)-[histone H3] + S-adenosyl-L-methionine = N(6),N(6)-dimethyl-L-lysyl(4)-[histone H3] + S-adenosyl-L-homocysteine + H(+)</text>
        <dbReference type="Rhea" id="RHEA:60268"/>
        <dbReference type="Rhea" id="RHEA-COMP:15540"/>
        <dbReference type="Rhea" id="RHEA-COMP:15543"/>
        <dbReference type="ChEBI" id="CHEBI:15378"/>
        <dbReference type="ChEBI" id="CHEBI:57856"/>
        <dbReference type="ChEBI" id="CHEBI:59789"/>
        <dbReference type="ChEBI" id="CHEBI:61929"/>
        <dbReference type="ChEBI" id="CHEBI:61976"/>
    </reaction>
</comment>
<evidence type="ECO:0000256" key="7">
    <source>
        <dbReference type="ARBA" id="ARBA00022884"/>
    </source>
</evidence>
<feature type="domain" description="Post-SET" evidence="17">
    <location>
        <begin position="1825"/>
        <end position="1841"/>
    </location>
</feature>
<dbReference type="InterPro" id="IPR037841">
    <property type="entry name" value="SET_SETD1A/B"/>
</dbReference>
<keyword evidence="15" id="KW-0812">Transmembrane</keyword>
<evidence type="ECO:0000259" key="17">
    <source>
        <dbReference type="PROSITE" id="PS50868"/>
    </source>
</evidence>
<dbReference type="Pfam" id="PF00856">
    <property type="entry name" value="SET"/>
    <property type="match status" value="1"/>
</dbReference>
<keyword evidence="3" id="KW-0489">Methyltransferase</keyword>
<evidence type="ECO:0000256" key="9">
    <source>
        <dbReference type="ARBA" id="ARBA00023163"/>
    </source>
</evidence>
<dbReference type="SUPFAM" id="SSF82199">
    <property type="entry name" value="SET domain"/>
    <property type="match status" value="1"/>
</dbReference>
<feature type="compositionally biased region" description="Basic and acidic residues" evidence="14">
    <location>
        <begin position="417"/>
        <end position="429"/>
    </location>
</feature>
<dbReference type="InterPro" id="IPR001214">
    <property type="entry name" value="SET_dom"/>
</dbReference>
<dbReference type="GO" id="GO:0003723">
    <property type="term" value="F:RNA binding"/>
    <property type="evidence" value="ECO:0007669"/>
    <property type="project" value="UniProtKB-KW"/>
</dbReference>